<proteinExistence type="inferred from homology"/>
<evidence type="ECO:0000313" key="6">
    <source>
        <dbReference type="EMBL" id="KAI6647152.1"/>
    </source>
</evidence>
<dbReference type="Pfam" id="PF05378">
    <property type="entry name" value="Hydant_A_N"/>
    <property type="match status" value="1"/>
</dbReference>
<dbReference type="Pfam" id="PF02538">
    <property type="entry name" value="Hydantoinase_B"/>
    <property type="match status" value="1"/>
</dbReference>
<comment type="similarity">
    <text evidence="1">Belongs to the oxoprolinase family.</text>
</comment>
<gene>
    <name evidence="6" type="ORF">LOD99_8888</name>
</gene>
<dbReference type="PANTHER" id="PTHR11365:SF2">
    <property type="entry name" value="5-OXOPROLINASE"/>
    <property type="match status" value="1"/>
</dbReference>
<name>A0AAV7JEC3_9METZ</name>
<evidence type="ECO:0000259" key="3">
    <source>
        <dbReference type="Pfam" id="PF02538"/>
    </source>
</evidence>
<dbReference type="GO" id="GO:0005829">
    <property type="term" value="C:cytosol"/>
    <property type="evidence" value="ECO:0007669"/>
    <property type="project" value="TreeGrafter"/>
</dbReference>
<reference evidence="6 7" key="1">
    <citation type="journal article" date="2023" name="BMC Biol.">
        <title>The compact genome of the sponge Oopsacas minuta (Hexactinellida) is lacking key metazoan core genes.</title>
        <authorList>
            <person name="Santini S."/>
            <person name="Schenkelaars Q."/>
            <person name="Jourda C."/>
            <person name="Duchesne M."/>
            <person name="Belahbib H."/>
            <person name="Rocher C."/>
            <person name="Selva M."/>
            <person name="Riesgo A."/>
            <person name="Vervoort M."/>
            <person name="Leys S.P."/>
            <person name="Kodjabachian L."/>
            <person name="Le Bivic A."/>
            <person name="Borchiellini C."/>
            <person name="Claverie J.M."/>
            <person name="Renard E."/>
        </authorList>
    </citation>
    <scope>NUCLEOTIDE SEQUENCE [LARGE SCALE GENOMIC DNA]</scope>
    <source>
        <strain evidence="6">SPO-2</strain>
    </source>
</reference>
<evidence type="ECO:0000313" key="7">
    <source>
        <dbReference type="Proteomes" id="UP001165289"/>
    </source>
</evidence>
<organism evidence="6 7">
    <name type="scientific">Oopsacas minuta</name>
    <dbReference type="NCBI Taxonomy" id="111878"/>
    <lineage>
        <taxon>Eukaryota</taxon>
        <taxon>Metazoa</taxon>
        <taxon>Porifera</taxon>
        <taxon>Hexactinellida</taxon>
        <taxon>Hexasterophora</taxon>
        <taxon>Lyssacinosida</taxon>
        <taxon>Leucopsacidae</taxon>
        <taxon>Oopsacas</taxon>
    </lineage>
</organism>
<feature type="domain" description="Hydantoinase B/oxoprolinase" evidence="3">
    <location>
        <begin position="752"/>
        <end position="1266"/>
    </location>
</feature>
<comment type="caution">
    <text evidence="6">The sequence shown here is derived from an EMBL/GenBank/DDBJ whole genome shotgun (WGS) entry which is preliminary data.</text>
</comment>
<dbReference type="InterPro" id="IPR008040">
    <property type="entry name" value="Hydant_A_N"/>
</dbReference>
<evidence type="ECO:0000259" key="4">
    <source>
        <dbReference type="Pfam" id="PF05378"/>
    </source>
</evidence>
<dbReference type="GO" id="GO:0006749">
    <property type="term" value="P:glutathione metabolic process"/>
    <property type="evidence" value="ECO:0007669"/>
    <property type="project" value="TreeGrafter"/>
</dbReference>
<dbReference type="InterPro" id="IPR002821">
    <property type="entry name" value="Hydantoinase_A"/>
</dbReference>
<dbReference type="InterPro" id="IPR049517">
    <property type="entry name" value="ACX-like_C"/>
</dbReference>
<evidence type="ECO:0000256" key="1">
    <source>
        <dbReference type="ARBA" id="ARBA00010403"/>
    </source>
</evidence>
<dbReference type="EMBL" id="JAKMXF010000345">
    <property type="protein sequence ID" value="KAI6647152.1"/>
    <property type="molecule type" value="Genomic_DNA"/>
</dbReference>
<dbReference type="GO" id="GO:0017168">
    <property type="term" value="F:5-oxoprolinase (ATP-hydrolyzing) activity"/>
    <property type="evidence" value="ECO:0007669"/>
    <property type="project" value="TreeGrafter"/>
</dbReference>
<accession>A0AAV7JEC3</accession>
<dbReference type="Proteomes" id="UP001165289">
    <property type="component" value="Unassembled WGS sequence"/>
</dbReference>
<dbReference type="PANTHER" id="PTHR11365">
    <property type="entry name" value="5-OXOPROLINASE RELATED"/>
    <property type="match status" value="1"/>
</dbReference>
<dbReference type="Pfam" id="PF19278">
    <property type="entry name" value="Hydant_A_C"/>
    <property type="match status" value="1"/>
</dbReference>
<dbReference type="Pfam" id="PF01968">
    <property type="entry name" value="Hydantoinase_A"/>
    <property type="match status" value="1"/>
</dbReference>
<evidence type="ECO:0000259" key="5">
    <source>
        <dbReference type="Pfam" id="PF19278"/>
    </source>
</evidence>
<sequence>MSSAQSSDSKFHFSIDRGGTFTDVFATCPNGKIHVMKLLSEDTQRYVDAPREAIRRILSQETGVDYPKDKPIPTDLIGNIRMGTTIATNALLERRGTKTALVVTKGFRDLLHIGNQSRPNLFDLSVQTPDNLYSDVIEVDERIVLDNDKCCLELSQNYVSKSTQSGHKVYILQPIDESAVRKDLTDLLQRDIQSLAVVFLHSYLYPQHEIQVGNIAKELGFRNVSLSSSVIAMRKAVPRGFTACADAYLTPGIREYVENFSNGFSDRLRNVNVLFMQSDGGLTPMSEFFGSRAILSGPAGGVVGHAVTTCQLEEEFTDSDSRPRAVIGFDMGGTSTDVSRYAGSYEHVFETTTAGVTIQAPQLDINTVAAGGGSRLFFRNGLLTVGPDSAGANPGPSSYGKHGPLTVTDANLILGRLIPDFFPKIFGKNEDEPLNVSATKVNFDILAEEINSHLSEINSTQMSVEEIAMGFLDVANETMCRPIRALTQGKGFDTSKHVLACFGGAGGQHACSIATKLGIQTVYVHKYSGILSAYGIALADVVEDEQEPCNLAYNEANFKYIDERIGKLTYICVEKLEKKGFTKSNLEITSFLHLRYAGTDHALMCEPFTNIEMSKSSCKLALYKETFLSRYKTEFGFILIEREVFVDDIRVRVSGKSKLPKLPEIHGQSSSVDPVAVTKCYFSRGYIDTPVYNLDNLKSTDSIQGPAIILDQNSTVLIEENCQAIISQNGSIKIDISLSNTSIPSVEGNTIDAVQLSIFSHRFMSIAEQMGRMLQRTSISTNIKERLDFSCALFGRDGGLVANAPHIPVHLGAMQEAVQYQMILHREDMQSGDVFLSNHPSAGGSHLPDLTVITPVFRTGVNEPIFFVASRAHHADIGGLTPGSMPPFSTDISQEGLSVKSFRMIDRGVLLEDKLAELLNQAGTRTLSDNLSDLKAQIAANKKGAILIEELIQEYSLPIVQAYMGHIQSNAETAVREVLKKFAKDFQNRTGRACTESIDHMDDGTPIQLSVEINQNTGDAIFDFTGTGMEVYNNTNAPRAVTLAAIIYCLRAMVGSDIPLNQGCLKPVTLKIPPNTLLSPSDIAAVVGGNVLTSQRIVDVVLKAFNVCAASQGCMNNLTLGDDTHGYYETVAGGVGAGPGWDGRSGTHSHMTNTRITDPEVLEQRYPLILRAFHLNPNTGGDGEFQGGDGVVREIMFRKKLKLCLLTERRVFRPYGMNGGEDGHSGLNILIQTNGRKVNLGGKTAVDVLAGDSLRLCTPGGGGYGDVRDRQTRPVGNIKKHGVLSGSVFEYQKQQESV</sequence>
<feature type="domain" description="Hydantoinase A/oxoprolinase" evidence="2">
    <location>
        <begin position="239"/>
        <end position="544"/>
    </location>
</feature>
<feature type="domain" description="Hydantoinase/oxoprolinase N-terminal" evidence="4">
    <location>
        <begin position="13"/>
        <end position="219"/>
    </location>
</feature>
<dbReference type="InterPro" id="IPR003692">
    <property type="entry name" value="Hydantoinase_B"/>
</dbReference>
<dbReference type="InterPro" id="IPR045079">
    <property type="entry name" value="Oxoprolinase-like"/>
</dbReference>
<protein>
    <submittedName>
        <fullName evidence="6">5-oxoprolinase-like isoform X2</fullName>
    </submittedName>
</protein>
<keyword evidence="7" id="KW-1185">Reference proteome</keyword>
<feature type="domain" description="Acetophenone carboxylase-like C-terminal" evidence="5">
    <location>
        <begin position="559"/>
        <end position="727"/>
    </location>
</feature>
<evidence type="ECO:0000259" key="2">
    <source>
        <dbReference type="Pfam" id="PF01968"/>
    </source>
</evidence>